<comment type="cofactor">
    <cofactor evidence="1">
        <name>Mg(2+)</name>
        <dbReference type="ChEBI" id="CHEBI:18420"/>
    </cofactor>
</comment>
<keyword evidence="4" id="KW-0808">Transferase</keyword>
<evidence type="ECO:0000313" key="15">
    <source>
        <dbReference type="Proteomes" id="UP000287188"/>
    </source>
</evidence>
<evidence type="ECO:0000313" key="14">
    <source>
        <dbReference type="EMBL" id="GCE17892.1"/>
    </source>
</evidence>
<dbReference type="PROSITE" id="PS50146">
    <property type="entry name" value="DAGK"/>
    <property type="match status" value="1"/>
</dbReference>
<evidence type="ECO:0000256" key="11">
    <source>
        <dbReference type="ARBA" id="ARBA00023209"/>
    </source>
</evidence>
<dbReference type="Pfam" id="PF00781">
    <property type="entry name" value="DAGK_cat"/>
    <property type="match status" value="1"/>
</dbReference>
<dbReference type="AlphaFoldDB" id="A0A402AFN0"/>
<evidence type="ECO:0000256" key="7">
    <source>
        <dbReference type="ARBA" id="ARBA00022777"/>
    </source>
</evidence>
<evidence type="ECO:0000256" key="6">
    <source>
        <dbReference type="ARBA" id="ARBA00022741"/>
    </source>
</evidence>
<evidence type="ECO:0000256" key="2">
    <source>
        <dbReference type="ARBA" id="ARBA00005983"/>
    </source>
</evidence>
<dbReference type="PANTHER" id="PTHR12358">
    <property type="entry name" value="SPHINGOSINE KINASE"/>
    <property type="match status" value="1"/>
</dbReference>
<evidence type="ECO:0000256" key="9">
    <source>
        <dbReference type="ARBA" id="ARBA00022842"/>
    </source>
</evidence>
<dbReference type="Gene3D" id="3.40.50.10330">
    <property type="entry name" value="Probable inorganic polyphosphate/atp-NAD kinase, domain 1"/>
    <property type="match status" value="1"/>
</dbReference>
<dbReference type="RefSeq" id="WP_161977211.1">
    <property type="nucleotide sequence ID" value="NZ_BIFS01000001.1"/>
</dbReference>
<protein>
    <submittedName>
        <fullName evidence="14">Diacylglycerol kinase</fullName>
    </submittedName>
</protein>
<evidence type="ECO:0000256" key="10">
    <source>
        <dbReference type="ARBA" id="ARBA00023098"/>
    </source>
</evidence>
<sequence length="326" mass="35597">MQETTDQANSSLEKKSTKAILIANPTSGSYTFHAHQIENIVSTLRKQGWQAELKLTRAGGDAKRLASEAVQQKIDVVIAIGGDGTIHEIIQGLAGSETALGVLPSGTVNVWAREVGIPLDLNGACNILLNGQTRRIDLGKIQDRYFLLMVGIGVDGEVTQAVEKKPVKRLGVVGYLLVAAWWGARYPAFRATVTLGGQTIKVNALQVIIGNTQLYGGAMKYTWRAKCDDGLLDLCVIRRQSLLRRGAVLIDFLLRRHQRRQWVRYETGETIKLTTTEAVAIQVDGEPLGHTSTSEEEPTLLSVAPQALKVIVPRTAPKDLFSQQPL</sequence>
<gene>
    <name evidence="14" type="ORF">KDK_16920</name>
</gene>
<dbReference type="Pfam" id="PF19279">
    <property type="entry name" value="YegS_C"/>
    <property type="match status" value="1"/>
</dbReference>
<name>A0A402AFN0_9CHLR</name>
<dbReference type="InterPro" id="IPR017438">
    <property type="entry name" value="ATP-NAD_kinase_N"/>
</dbReference>
<keyword evidence="9" id="KW-0460">Magnesium</keyword>
<dbReference type="SUPFAM" id="SSF111331">
    <property type="entry name" value="NAD kinase/diacylglycerol kinase-like"/>
    <property type="match status" value="1"/>
</dbReference>
<dbReference type="InterPro" id="IPR045540">
    <property type="entry name" value="YegS/DAGK_C"/>
</dbReference>
<comment type="similarity">
    <text evidence="2">Belongs to the diacylglycerol/lipid kinase family.</text>
</comment>
<evidence type="ECO:0000259" key="13">
    <source>
        <dbReference type="PROSITE" id="PS50146"/>
    </source>
</evidence>
<keyword evidence="3" id="KW-0444">Lipid biosynthesis</keyword>
<keyword evidence="8" id="KW-0067">ATP-binding</keyword>
<evidence type="ECO:0000256" key="1">
    <source>
        <dbReference type="ARBA" id="ARBA00001946"/>
    </source>
</evidence>
<organism evidence="14 15">
    <name type="scientific">Dictyobacter kobayashii</name>
    <dbReference type="NCBI Taxonomy" id="2014872"/>
    <lineage>
        <taxon>Bacteria</taxon>
        <taxon>Bacillati</taxon>
        <taxon>Chloroflexota</taxon>
        <taxon>Ktedonobacteria</taxon>
        <taxon>Ktedonobacterales</taxon>
        <taxon>Dictyobacteraceae</taxon>
        <taxon>Dictyobacter</taxon>
    </lineage>
</organism>
<dbReference type="InterPro" id="IPR050187">
    <property type="entry name" value="Lipid_Phosphate_FormReg"/>
</dbReference>
<dbReference type="GO" id="GO:0005524">
    <property type="term" value="F:ATP binding"/>
    <property type="evidence" value="ECO:0007669"/>
    <property type="project" value="UniProtKB-KW"/>
</dbReference>
<dbReference type="InterPro" id="IPR016064">
    <property type="entry name" value="NAD/diacylglycerol_kinase_sf"/>
</dbReference>
<accession>A0A402AFN0</accession>
<dbReference type="GO" id="GO:0008654">
    <property type="term" value="P:phospholipid biosynthetic process"/>
    <property type="evidence" value="ECO:0007669"/>
    <property type="project" value="UniProtKB-KW"/>
</dbReference>
<dbReference type="GO" id="GO:0005886">
    <property type="term" value="C:plasma membrane"/>
    <property type="evidence" value="ECO:0007669"/>
    <property type="project" value="TreeGrafter"/>
</dbReference>
<dbReference type="Gene3D" id="2.60.200.40">
    <property type="match status" value="1"/>
</dbReference>
<feature type="domain" description="DAGKc" evidence="13">
    <location>
        <begin position="14"/>
        <end position="145"/>
    </location>
</feature>
<comment type="caution">
    <text evidence="14">The sequence shown here is derived from an EMBL/GenBank/DDBJ whole genome shotgun (WGS) entry which is preliminary data.</text>
</comment>
<dbReference type="EMBL" id="BIFS01000001">
    <property type="protein sequence ID" value="GCE17892.1"/>
    <property type="molecule type" value="Genomic_DNA"/>
</dbReference>
<evidence type="ECO:0000256" key="8">
    <source>
        <dbReference type="ARBA" id="ARBA00022840"/>
    </source>
</evidence>
<keyword evidence="7 14" id="KW-0418">Kinase</keyword>
<evidence type="ECO:0000256" key="12">
    <source>
        <dbReference type="ARBA" id="ARBA00023264"/>
    </source>
</evidence>
<dbReference type="PANTHER" id="PTHR12358:SF106">
    <property type="entry name" value="LIPID KINASE YEGS"/>
    <property type="match status" value="1"/>
</dbReference>
<evidence type="ECO:0000256" key="3">
    <source>
        <dbReference type="ARBA" id="ARBA00022516"/>
    </source>
</evidence>
<reference evidence="15" key="1">
    <citation type="submission" date="2018-12" db="EMBL/GenBank/DDBJ databases">
        <title>Tengunoibacter tsumagoiensis gen. nov., sp. nov., Dictyobacter kobayashii sp. nov., D. alpinus sp. nov., and D. joshuensis sp. nov. and description of Dictyobacteraceae fam. nov. within the order Ktedonobacterales isolated from Tengu-no-mugimeshi.</title>
        <authorList>
            <person name="Wang C.M."/>
            <person name="Zheng Y."/>
            <person name="Sakai Y."/>
            <person name="Toyoda A."/>
            <person name="Minakuchi Y."/>
            <person name="Abe K."/>
            <person name="Yokota A."/>
            <person name="Yabe S."/>
        </authorList>
    </citation>
    <scope>NUCLEOTIDE SEQUENCE [LARGE SCALE GENOMIC DNA]</scope>
    <source>
        <strain evidence="15">Uno11</strain>
    </source>
</reference>
<keyword evidence="10" id="KW-0443">Lipid metabolism</keyword>
<dbReference type="InterPro" id="IPR001206">
    <property type="entry name" value="Diacylglycerol_kinase_cat_dom"/>
</dbReference>
<keyword evidence="12" id="KW-1208">Phospholipid metabolism</keyword>
<dbReference type="GO" id="GO:0004143">
    <property type="term" value="F:ATP-dependent diacylglycerol kinase activity"/>
    <property type="evidence" value="ECO:0007669"/>
    <property type="project" value="TreeGrafter"/>
</dbReference>
<keyword evidence="15" id="KW-1185">Reference proteome</keyword>
<keyword evidence="11" id="KW-0594">Phospholipid biosynthesis</keyword>
<dbReference type="SMART" id="SM00046">
    <property type="entry name" value="DAGKc"/>
    <property type="match status" value="1"/>
</dbReference>
<dbReference type="NCBIfam" id="TIGR00147">
    <property type="entry name" value="YegS/Rv2252/BmrU family lipid kinase"/>
    <property type="match status" value="1"/>
</dbReference>
<evidence type="ECO:0000256" key="4">
    <source>
        <dbReference type="ARBA" id="ARBA00022679"/>
    </source>
</evidence>
<proteinExistence type="inferred from homology"/>
<keyword evidence="5" id="KW-0479">Metal-binding</keyword>
<dbReference type="Proteomes" id="UP000287188">
    <property type="component" value="Unassembled WGS sequence"/>
</dbReference>
<evidence type="ECO:0000256" key="5">
    <source>
        <dbReference type="ARBA" id="ARBA00022723"/>
    </source>
</evidence>
<keyword evidence="6" id="KW-0547">Nucleotide-binding</keyword>
<dbReference type="GO" id="GO:0046872">
    <property type="term" value="F:metal ion binding"/>
    <property type="evidence" value="ECO:0007669"/>
    <property type="project" value="UniProtKB-KW"/>
</dbReference>
<dbReference type="InterPro" id="IPR005218">
    <property type="entry name" value="Diacylglycerol/lipid_kinase"/>
</dbReference>